<dbReference type="AlphaFoldDB" id="A0A5K7SEL3"/>
<feature type="transmembrane region" description="Helical" evidence="2">
    <location>
        <begin position="926"/>
        <end position="945"/>
    </location>
</feature>
<dbReference type="InterPro" id="IPR011990">
    <property type="entry name" value="TPR-like_helical_dom_sf"/>
</dbReference>
<keyword evidence="2" id="KW-0472">Membrane</keyword>
<feature type="domain" description="CHAT" evidence="3">
    <location>
        <begin position="627"/>
        <end position="916"/>
    </location>
</feature>
<keyword evidence="2" id="KW-0812">Transmembrane</keyword>
<reference evidence="4" key="1">
    <citation type="journal article" date="2020" name="Int. J. Syst. Evol. Microbiol.">
        <title>Aquipluma nitroreducens gen. nov. sp. nov., a novel facultatively anaerobic bacterium isolated from a freshwater lake.</title>
        <authorList>
            <person name="Watanabe M."/>
            <person name="Kojima H."/>
            <person name="Fukui M."/>
        </authorList>
    </citation>
    <scope>NUCLEOTIDE SEQUENCE</scope>
    <source>
        <strain evidence="4">MeG22</strain>
    </source>
</reference>
<dbReference type="KEGG" id="anf:AQPE_4124"/>
<keyword evidence="2" id="KW-1133">Transmembrane helix</keyword>
<dbReference type="PANTHER" id="PTHR10098">
    <property type="entry name" value="RAPSYN-RELATED"/>
    <property type="match status" value="1"/>
</dbReference>
<feature type="repeat" description="TPR" evidence="1">
    <location>
        <begin position="116"/>
        <end position="149"/>
    </location>
</feature>
<dbReference type="PANTHER" id="PTHR10098:SF108">
    <property type="entry name" value="TETRATRICOPEPTIDE REPEAT PROTEIN 28"/>
    <property type="match status" value="1"/>
</dbReference>
<dbReference type="Proteomes" id="UP001193389">
    <property type="component" value="Chromosome"/>
</dbReference>
<name>A0A5K7SEL3_9BACT</name>
<gene>
    <name evidence="4" type="ORF">AQPE_4124</name>
</gene>
<dbReference type="SUPFAM" id="SSF48452">
    <property type="entry name" value="TPR-like"/>
    <property type="match status" value="2"/>
</dbReference>
<sequence length="954" mass="110214">MKKIFFMIFIYIFSSSVFALDKRSIDQDSLLSLKLQKDGIAAGRLGDFELALKNFEQLYKLRQKMYGVNSVRLASPLINIGIQYKNLGNFDKAIESYKKAESLCLNDMGDNNLMLGTVYVNLGNIFRLDGDYNQALEYQKNAYRILKKDSAKYIMNFQDSKYNIGETQLKLGNNKEAIRFTQLNLMTISPQLKPLLYDLIASAYRNEGEYELAELNYLNAINTWIKLYGYYSEGVISEYLAYSSFLMSQKNYEKALLYSTKAKSIVLKFYGEKSTTYAEVQSNFGDYYYLKNSEAGQIDDFRAQRKKYLNEAIQYYQNSIVSLVDSFQIKDPFAEPPLKNVISDIQLVEVFKKKALSMEKLADIYLSEFDYKNSIKYYNASLNSLSNAIDLIHRLQIGFENEDSKFFLSQNQESTFLEAINISYKLYSQTKRFEFIEKAFEFSERSKSSNLLASVKDVKAKEFGGIPDSLMKKENILKGNIASYNSLLFEENHSEKPDSQKVNLYSAKIFKYNEEYNRLIDSFEKLFPQYYALKYENKVVGIKEIQSKISNRQSFLEYFVNEPESKTGKGEIYRFLITKDSVNFSKESVDYSFVNNIQSIHDFLVNPNYLYTKKKDFVEYSVAAYGLYEKLIKPVAKKLNGTSLTIIPHDKLSYIPFDALLTQLPDTSVMNFRNLNYLVRDYAINYSYSATLLYDYFDQKKRSSKSLLVFSPKYDSQESRIDPETAVSYILSPLPGAKDEVKGISKFVSSVSFVDEQAQENTFKEKASEFDILHLAMHTIINDSVPMLSKLVFSKPDQKSTDDGYLNAYEIYNMKLNARLAVLSACETGTGKLQRGEGVMSMARGFIYAGCPSIVMTLWQVEDKSGVKIMEDFYKYLSKGKRKDVALRMAKLNHLNNSDPLTAHPHFWLGYVNIGNPEPLYTSKDVYFVIFLFITLLVVLADWQFRRRRQKRRN</sequence>
<proteinExistence type="predicted"/>
<dbReference type="Pfam" id="PF13424">
    <property type="entry name" value="TPR_12"/>
    <property type="match status" value="1"/>
</dbReference>
<evidence type="ECO:0000313" key="4">
    <source>
        <dbReference type="EMBL" id="BBE19935.1"/>
    </source>
</evidence>
<dbReference type="PROSITE" id="PS50005">
    <property type="entry name" value="TPR"/>
    <property type="match status" value="2"/>
</dbReference>
<keyword evidence="1" id="KW-0802">TPR repeat</keyword>
<dbReference type="EMBL" id="AP018694">
    <property type="protein sequence ID" value="BBE19935.1"/>
    <property type="molecule type" value="Genomic_DNA"/>
</dbReference>
<dbReference type="InterPro" id="IPR019734">
    <property type="entry name" value="TPR_rpt"/>
</dbReference>
<evidence type="ECO:0000256" key="1">
    <source>
        <dbReference type="PROSITE-ProRule" id="PRU00339"/>
    </source>
</evidence>
<accession>A0A5K7SEL3</accession>
<protein>
    <recommendedName>
        <fullName evidence="3">CHAT domain-containing protein</fullName>
    </recommendedName>
</protein>
<keyword evidence="5" id="KW-1185">Reference proteome</keyword>
<dbReference type="Pfam" id="PF12770">
    <property type="entry name" value="CHAT"/>
    <property type="match status" value="1"/>
</dbReference>
<evidence type="ECO:0000256" key="2">
    <source>
        <dbReference type="SAM" id="Phobius"/>
    </source>
</evidence>
<evidence type="ECO:0000259" key="3">
    <source>
        <dbReference type="Pfam" id="PF12770"/>
    </source>
</evidence>
<dbReference type="Gene3D" id="1.25.40.10">
    <property type="entry name" value="Tetratricopeptide repeat domain"/>
    <property type="match status" value="2"/>
</dbReference>
<dbReference type="RefSeq" id="WP_318348140.1">
    <property type="nucleotide sequence ID" value="NZ_AP018694.1"/>
</dbReference>
<evidence type="ECO:0000313" key="5">
    <source>
        <dbReference type="Proteomes" id="UP001193389"/>
    </source>
</evidence>
<dbReference type="SMART" id="SM00028">
    <property type="entry name" value="TPR"/>
    <property type="match status" value="5"/>
</dbReference>
<dbReference type="InterPro" id="IPR024983">
    <property type="entry name" value="CHAT_dom"/>
</dbReference>
<feature type="repeat" description="TPR" evidence="1">
    <location>
        <begin position="74"/>
        <end position="107"/>
    </location>
</feature>
<organism evidence="4 5">
    <name type="scientific">Aquipluma nitroreducens</name>
    <dbReference type="NCBI Taxonomy" id="2010828"/>
    <lineage>
        <taxon>Bacteria</taxon>
        <taxon>Pseudomonadati</taxon>
        <taxon>Bacteroidota</taxon>
        <taxon>Bacteroidia</taxon>
        <taxon>Marinilabiliales</taxon>
        <taxon>Prolixibacteraceae</taxon>
        <taxon>Aquipluma</taxon>
    </lineage>
</organism>